<dbReference type="STRING" id="526729.SAMN04324258_1527"/>
<feature type="region of interest" description="Disordered" evidence="1">
    <location>
        <begin position="157"/>
        <end position="177"/>
    </location>
</feature>
<dbReference type="PANTHER" id="PTHR30290">
    <property type="entry name" value="PERIPLASMIC BINDING COMPONENT OF ABC TRANSPORTER"/>
    <property type="match status" value="1"/>
</dbReference>
<feature type="compositionally biased region" description="Basic and acidic residues" evidence="1">
    <location>
        <begin position="157"/>
        <end position="171"/>
    </location>
</feature>
<dbReference type="GO" id="GO:0015833">
    <property type="term" value="P:peptide transport"/>
    <property type="evidence" value="ECO:0007669"/>
    <property type="project" value="TreeGrafter"/>
</dbReference>
<feature type="signal peptide" evidence="2">
    <location>
        <begin position="1"/>
        <end position="23"/>
    </location>
</feature>
<dbReference type="PROSITE" id="PS51257">
    <property type="entry name" value="PROKAR_LIPOPROTEIN"/>
    <property type="match status" value="1"/>
</dbReference>
<dbReference type="SUPFAM" id="SSF53850">
    <property type="entry name" value="Periplasmic binding protein-like II"/>
    <property type="match status" value="1"/>
</dbReference>
<dbReference type="Gene3D" id="3.90.76.10">
    <property type="entry name" value="Dipeptide-binding Protein, Domain 1"/>
    <property type="match status" value="1"/>
</dbReference>
<organism evidence="4 5">
    <name type="scientific">Krasilnikoviella flava</name>
    <dbReference type="NCBI Taxonomy" id="526729"/>
    <lineage>
        <taxon>Bacteria</taxon>
        <taxon>Bacillati</taxon>
        <taxon>Actinomycetota</taxon>
        <taxon>Actinomycetes</taxon>
        <taxon>Micrococcales</taxon>
        <taxon>Promicromonosporaceae</taxon>
        <taxon>Krasilnikoviella</taxon>
    </lineage>
</organism>
<protein>
    <submittedName>
        <fullName evidence="4">Oligopeptide transport system substrate-binding protein</fullName>
    </submittedName>
</protein>
<dbReference type="OrthoDB" id="9046151at2"/>
<dbReference type="Gene3D" id="3.10.105.10">
    <property type="entry name" value="Dipeptide-binding Protein, Domain 3"/>
    <property type="match status" value="1"/>
</dbReference>
<feature type="chain" id="PRO_5038814181" evidence="2">
    <location>
        <begin position="24"/>
        <end position="559"/>
    </location>
</feature>
<dbReference type="AlphaFoldDB" id="A0A1T5JLT8"/>
<dbReference type="InterPro" id="IPR000914">
    <property type="entry name" value="SBP_5_dom"/>
</dbReference>
<dbReference type="InterPro" id="IPR039424">
    <property type="entry name" value="SBP_5"/>
</dbReference>
<dbReference type="InterPro" id="IPR030678">
    <property type="entry name" value="Peptide/Ni-bd"/>
</dbReference>
<dbReference type="GO" id="GO:1904680">
    <property type="term" value="F:peptide transmembrane transporter activity"/>
    <property type="evidence" value="ECO:0007669"/>
    <property type="project" value="TreeGrafter"/>
</dbReference>
<dbReference type="GO" id="GO:0042597">
    <property type="term" value="C:periplasmic space"/>
    <property type="evidence" value="ECO:0007669"/>
    <property type="project" value="UniProtKB-ARBA"/>
</dbReference>
<proteinExistence type="predicted"/>
<name>A0A1T5JLT8_9MICO</name>
<dbReference type="Proteomes" id="UP000189777">
    <property type="component" value="Unassembled WGS sequence"/>
</dbReference>
<dbReference type="CDD" id="cd00995">
    <property type="entry name" value="PBP2_NikA_DppA_OppA_like"/>
    <property type="match status" value="1"/>
</dbReference>
<evidence type="ECO:0000313" key="4">
    <source>
        <dbReference type="EMBL" id="SKC52334.1"/>
    </source>
</evidence>
<evidence type="ECO:0000313" key="5">
    <source>
        <dbReference type="Proteomes" id="UP000189777"/>
    </source>
</evidence>
<dbReference type="PIRSF" id="PIRSF002741">
    <property type="entry name" value="MppA"/>
    <property type="match status" value="1"/>
</dbReference>
<dbReference type="PANTHER" id="PTHR30290:SF83">
    <property type="entry name" value="ABC TRANSPORTER SUBSTRATE-BINDING PROTEIN"/>
    <property type="match status" value="1"/>
</dbReference>
<feature type="domain" description="Solute-binding protein family 5" evidence="3">
    <location>
        <begin position="85"/>
        <end position="480"/>
    </location>
</feature>
<gene>
    <name evidence="4" type="ORF">SAMN04324258_1527</name>
</gene>
<dbReference type="RefSeq" id="WP_079573007.1">
    <property type="nucleotide sequence ID" value="NZ_FUZQ01000002.1"/>
</dbReference>
<keyword evidence="2" id="KW-0732">Signal</keyword>
<dbReference type="GO" id="GO:0043190">
    <property type="term" value="C:ATP-binding cassette (ABC) transporter complex"/>
    <property type="evidence" value="ECO:0007669"/>
    <property type="project" value="InterPro"/>
</dbReference>
<keyword evidence="5" id="KW-1185">Reference proteome</keyword>
<sequence>MTPRRRLAGIGAFTLASALLLSACGGGSGNDPEASESGPSSGIITVMNGEPQNPLIPTMTNETNGSLAITNVFAGLVYYDADGQPQNDMAESIESDDNETWTITIKDGWEFTDGTPVTAQSYVDAWNYGAYGPNAQNLSYFFEPVEGFADVNFAEDQLDKDGNPKEGEKPASETMSGLKVVSDTEFTVKLSQPESDFPIRLGYSAFMPLPEAFFDNPDAFADKPIGNGPYLVENWVHNEVIELRPNADYQGERKAQNGGADLIAYTEEDTAYNDLLGGQLDIVKNVPSSAFSTFEDELGDRAINQASAVIQVVNVPEYVKEFQGDAGVLRREAISMAIDRDQITETIYNGTRTSAKDFTSPVIDGWSDKVPGNEVLTYDPEKAKSLWDEAEGMDPVGGDFTLQIASNADSDHQTWVDAVCNNVRSALGIGCEFDPYATFDEFLDARDNEQIKGLFRGGWQADYPALSNFLGPIYGTGAGSNDMGYSNKEFDAKLKEGNGATDPDAAIQAYQEAQTILFGDMPGIPLWYQNATGGFSEDVENVVFGWDSDPILYQVTKQG</sequence>
<accession>A0A1T5JLT8</accession>
<dbReference type="Gene3D" id="3.40.190.10">
    <property type="entry name" value="Periplasmic binding protein-like II"/>
    <property type="match status" value="1"/>
</dbReference>
<evidence type="ECO:0000256" key="1">
    <source>
        <dbReference type="SAM" id="MobiDB-lite"/>
    </source>
</evidence>
<evidence type="ECO:0000259" key="3">
    <source>
        <dbReference type="Pfam" id="PF00496"/>
    </source>
</evidence>
<reference evidence="4 5" key="1">
    <citation type="submission" date="2017-02" db="EMBL/GenBank/DDBJ databases">
        <authorList>
            <person name="Peterson S.W."/>
        </authorList>
    </citation>
    <scope>NUCLEOTIDE SEQUENCE [LARGE SCALE GENOMIC DNA]</scope>
    <source>
        <strain evidence="4 5">DSM 21481</strain>
    </source>
</reference>
<dbReference type="Pfam" id="PF00496">
    <property type="entry name" value="SBP_bac_5"/>
    <property type="match status" value="1"/>
</dbReference>
<evidence type="ECO:0000256" key="2">
    <source>
        <dbReference type="SAM" id="SignalP"/>
    </source>
</evidence>
<dbReference type="EMBL" id="FUZQ01000002">
    <property type="protein sequence ID" value="SKC52334.1"/>
    <property type="molecule type" value="Genomic_DNA"/>
</dbReference>